<dbReference type="InterPro" id="IPR011991">
    <property type="entry name" value="ArsR-like_HTH"/>
</dbReference>
<dbReference type="PANTHER" id="PTHR38600">
    <property type="entry name" value="TRANSCRIPTIONAL REGULATORY PROTEIN"/>
    <property type="match status" value="1"/>
</dbReference>
<gene>
    <name evidence="3" type="ORF">E1286_41050</name>
</gene>
<feature type="domain" description="HTH arsR-type" evidence="2">
    <location>
        <begin position="17"/>
        <end position="111"/>
    </location>
</feature>
<dbReference type="CDD" id="cd00090">
    <property type="entry name" value="HTH_ARSR"/>
    <property type="match status" value="1"/>
</dbReference>
<dbReference type="OrthoDB" id="9806976at2"/>
<proteinExistence type="predicted"/>
<organism evidence="3 4">
    <name type="scientific">Nonomuraea terrae</name>
    <dbReference type="NCBI Taxonomy" id="2530383"/>
    <lineage>
        <taxon>Bacteria</taxon>
        <taxon>Bacillati</taxon>
        <taxon>Actinomycetota</taxon>
        <taxon>Actinomycetes</taxon>
        <taxon>Streptosporangiales</taxon>
        <taxon>Streptosporangiaceae</taxon>
        <taxon>Nonomuraea</taxon>
    </lineage>
</organism>
<dbReference type="InterPro" id="IPR036388">
    <property type="entry name" value="WH-like_DNA-bd_sf"/>
</dbReference>
<evidence type="ECO:0000256" key="1">
    <source>
        <dbReference type="SAM" id="MobiDB-lite"/>
    </source>
</evidence>
<dbReference type="InterPro" id="IPR036390">
    <property type="entry name" value="WH_DNA-bd_sf"/>
</dbReference>
<dbReference type="PANTHER" id="PTHR38600:SF2">
    <property type="entry name" value="SLL0088 PROTEIN"/>
    <property type="match status" value="1"/>
</dbReference>
<dbReference type="PROSITE" id="PS50987">
    <property type="entry name" value="HTH_ARSR_2"/>
    <property type="match status" value="1"/>
</dbReference>
<keyword evidence="4" id="KW-1185">Reference proteome</keyword>
<evidence type="ECO:0000313" key="4">
    <source>
        <dbReference type="Proteomes" id="UP000295302"/>
    </source>
</evidence>
<dbReference type="Proteomes" id="UP000295302">
    <property type="component" value="Unassembled WGS sequence"/>
</dbReference>
<protein>
    <submittedName>
        <fullName evidence="3">Transcriptional regulator</fullName>
    </submittedName>
</protein>
<comment type="caution">
    <text evidence="3">The sequence shown here is derived from an EMBL/GenBank/DDBJ whole genome shotgun (WGS) entry which is preliminary data.</text>
</comment>
<dbReference type="AlphaFoldDB" id="A0A4R4XTR1"/>
<name>A0A4R4XTR1_9ACTN</name>
<feature type="region of interest" description="Disordered" evidence="1">
    <location>
        <begin position="115"/>
        <end position="137"/>
    </location>
</feature>
<dbReference type="SMART" id="SM00418">
    <property type="entry name" value="HTH_ARSR"/>
    <property type="match status" value="1"/>
</dbReference>
<dbReference type="PRINTS" id="PR00778">
    <property type="entry name" value="HTHARSR"/>
</dbReference>
<sequence>MLKQLLDYFGEARILKHVAKYSESLDRAFHALADETRRAIVARLVRGPATVSRLAEPLDMSLPAVMQHLHVLESAGLVTSEKTGRVRTCQIDPRTLRAAEEWIASQRTSWEQRLDRLDDLLTQQPPAPPADQEGNTS</sequence>
<dbReference type="SUPFAM" id="SSF46785">
    <property type="entry name" value="Winged helix' DNA-binding domain"/>
    <property type="match status" value="1"/>
</dbReference>
<dbReference type="EMBL" id="SMKQ01000238">
    <property type="protein sequence ID" value="TDD34349.1"/>
    <property type="molecule type" value="Genomic_DNA"/>
</dbReference>
<evidence type="ECO:0000313" key="3">
    <source>
        <dbReference type="EMBL" id="TDD34349.1"/>
    </source>
</evidence>
<dbReference type="Gene3D" id="1.10.10.10">
    <property type="entry name" value="Winged helix-like DNA-binding domain superfamily/Winged helix DNA-binding domain"/>
    <property type="match status" value="1"/>
</dbReference>
<dbReference type="NCBIfam" id="NF033788">
    <property type="entry name" value="HTH_metalloreg"/>
    <property type="match status" value="1"/>
</dbReference>
<dbReference type="GO" id="GO:0003700">
    <property type="term" value="F:DNA-binding transcription factor activity"/>
    <property type="evidence" value="ECO:0007669"/>
    <property type="project" value="InterPro"/>
</dbReference>
<reference evidence="3 4" key="1">
    <citation type="submission" date="2019-03" db="EMBL/GenBank/DDBJ databases">
        <title>Draft genome sequences of novel Actinobacteria.</title>
        <authorList>
            <person name="Sahin N."/>
            <person name="Ay H."/>
            <person name="Saygin H."/>
        </authorList>
    </citation>
    <scope>NUCLEOTIDE SEQUENCE [LARGE SCALE GENOMIC DNA]</scope>
    <source>
        <strain evidence="3 4">CH32</strain>
    </source>
</reference>
<dbReference type="Pfam" id="PF12840">
    <property type="entry name" value="HTH_20"/>
    <property type="match status" value="1"/>
</dbReference>
<accession>A0A4R4XTR1</accession>
<dbReference type="InterPro" id="IPR001845">
    <property type="entry name" value="HTH_ArsR_DNA-bd_dom"/>
</dbReference>
<evidence type="ECO:0000259" key="2">
    <source>
        <dbReference type="PROSITE" id="PS50987"/>
    </source>
</evidence>